<name>K0PQ63_9HYPH</name>
<dbReference type="Proteomes" id="UP000009319">
    <property type="component" value="Unassembled WGS sequence"/>
</dbReference>
<proteinExistence type="predicted"/>
<sequence length="122" mass="13103">MSTTFEQSAGLSYCPASETSMSVSLASTAQLPFKPVFSRNEHTASARSRPLPSSDATGDPAATTTASIRDMKDLIVLSMEGGLDTGCHDVLEPPSSFQEMKDQRDIGLESEWGRGQKSETEE</sequence>
<accession>K0PQ63</accession>
<protein>
    <submittedName>
        <fullName evidence="2">Uncharacterized protein</fullName>
    </submittedName>
</protein>
<feature type="compositionally biased region" description="Low complexity" evidence="1">
    <location>
        <begin position="53"/>
        <end position="66"/>
    </location>
</feature>
<evidence type="ECO:0000256" key="1">
    <source>
        <dbReference type="SAM" id="MobiDB-lite"/>
    </source>
</evidence>
<keyword evidence="3" id="KW-1185">Reference proteome</keyword>
<feature type="region of interest" description="Disordered" evidence="1">
    <location>
        <begin position="87"/>
        <end position="122"/>
    </location>
</feature>
<evidence type="ECO:0000313" key="2">
    <source>
        <dbReference type="EMBL" id="CCM78736.1"/>
    </source>
</evidence>
<gene>
    <name evidence="2" type="ORF">BN77_p11430</name>
</gene>
<comment type="caution">
    <text evidence="2">The sequence shown here is derived from an EMBL/GenBank/DDBJ whole genome shotgun (WGS) entry which is preliminary data.</text>
</comment>
<evidence type="ECO:0000313" key="3">
    <source>
        <dbReference type="Proteomes" id="UP000009319"/>
    </source>
</evidence>
<feature type="region of interest" description="Disordered" evidence="1">
    <location>
        <begin position="32"/>
        <end position="66"/>
    </location>
</feature>
<reference evidence="2 3" key="1">
    <citation type="journal article" date="2013" name="Genome Announc.">
        <title>Draft Genome Sequence of Rhizobium mesoamericanum STM3625, a Nitrogen-Fixing Symbiont of Mimosa pudica Isolated in French Guiana (South America).</title>
        <authorList>
            <person name="Moulin L."/>
            <person name="Mornico D."/>
            <person name="Melkonian R."/>
            <person name="Klonowska A."/>
        </authorList>
    </citation>
    <scope>NUCLEOTIDE SEQUENCE [LARGE SCALE GENOMIC DNA]</scope>
    <source>
        <strain evidence="2 3">STM3625</strain>
    </source>
</reference>
<dbReference type="AlphaFoldDB" id="K0PQ63"/>
<dbReference type="STRING" id="1211777.BN77_p11430"/>
<organism evidence="2 3">
    <name type="scientific">Rhizobium mesoamericanum STM3625</name>
    <dbReference type="NCBI Taxonomy" id="1211777"/>
    <lineage>
        <taxon>Bacteria</taxon>
        <taxon>Pseudomonadati</taxon>
        <taxon>Pseudomonadota</taxon>
        <taxon>Alphaproteobacteria</taxon>
        <taxon>Hyphomicrobiales</taxon>
        <taxon>Rhizobiaceae</taxon>
        <taxon>Rhizobium/Agrobacterium group</taxon>
        <taxon>Rhizobium</taxon>
    </lineage>
</organism>
<dbReference type="EMBL" id="CANI01000039">
    <property type="protein sequence ID" value="CCM78736.1"/>
    <property type="molecule type" value="Genomic_DNA"/>
</dbReference>
<feature type="compositionally biased region" description="Basic and acidic residues" evidence="1">
    <location>
        <begin position="99"/>
        <end position="122"/>
    </location>
</feature>
<dbReference type="HOGENOM" id="CLU_2024884_0_0_5"/>